<dbReference type="GO" id="GO:1990533">
    <property type="term" value="C:Dom34-Hbs1 complex"/>
    <property type="evidence" value="ECO:0007669"/>
    <property type="project" value="UniProtKB-ARBA"/>
</dbReference>
<accession>A0AAD5T1G3</accession>
<dbReference type="Proteomes" id="UP001211907">
    <property type="component" value="Unassembled WGS sequence"/>
</dbReference>
<dbReference type="InterPro" id="IPR038069">
    <property type="entry name" value="Pelota/DOM34_N"/>
</dbReference>
<dbReference type="GO" id="GO:0006412">
    <property type="term" value="P:translation"/>
    <property type="evidence" value="ECO:0007669"/>
    <property type="project" value="UniProtKB-ARBA"/>
</dbReference>
<evidence type="ECO:0000256" key="1">
    <source>
        <dbReference type="ARBA" id="ARBA00001968"/>
    </source>
</evidence>
<dbReference type="InterPro" id="IPR005140">
    <property type="entry name" value="eRF1_Pelota-like_N"/>
</dbReference>
<dbReference type="SUPFAM" id="SSF159065">
    <property type="entry name" value="Dom34/Pelota N-terminal domain-like"/>
    <property type="match status" value="1"/>
</dbReference>
<evidence type="ECO:0000313" key="13">
    <source>
        <dbReference type="Proteomes" id="UP001211907"/>
    </source>
</evidence>
<evidence type="ECO:0000256" key="8">
    <source>
        <dbReference type="ARBA" id="ARBA00023254"/>
    </source>
</evidence>
<dbReference type="InterPro" id="IPR029064">
    <property type="entry name" value="Ribosomal_eL30-like_sf"/>
</dbReference>
<dbReference type="GO" id="GO:0051301">
    <property type="term" value="P:cell division"/>
    <property type="evidence" value="ECO:0007669"/>
    <property type="project" value="UniProtKB-KW"/>
</dbReference>
<comment type="similarity">
    <text evidence="3 10">Belongs to the eukaryotic release factor 1 family. Pelota subfamily.</text>
</comment>
<gene>
    <name evidence="12" type="ORF">HK100_011236</name>
</gene>
<dbReference type="NCBIfam" id="TIGR00111">
    <property type="entry name" value="pelota"/>
    <property type="match status" value="1"/>
</dbReference>
<dbReference type="GO" id="GO:0032790">
    <property type="term" value="P:ribosome disassembly"/>
    <property type="evidence" value="ECO:0007669"/>
    <property type="project" value="TreeGrafter"/>
</dbReference>
<dbReference type="GO" id="GO:0070651">
    <property type="term" value="P:nonfunctional rRNA decay"/>
    <property type="evidence" value="ECO:0007669"/>
    <property type="project" value="TreeGrafter"/>
</dbReference>
<dbReference type="InterPro" id="IPR005142">
    <property type="entry name" value="eRF1_3"/>
</dbReference>
<proteinExistence type="inferred from homology"/>
<dbReference type="Pfam" id="PF26356">
    <property type="entry name" value="Pelota_N"/>
    <property type="match status" value="1"/>
</dbReference>
<dbReference type="GO" id="GO:0070481">
    <property type="term" value="P:nuclear-transcribed mRNA catabolic process, non-stop decay"/>
    <property type="evidence" value="ECO:0007669"/>
    <property type="project" value="InterPro"/>
</dbReference>
<evidence type="ECO:0000256" key="2">
    <source>
        <dbReference type="ARBA" id="ARBA00004496"/>
    </source>
</evidence>
<dbReference type="Pfam" id="PF03465">
    <property type="entry name" value="eRF1_3"/>
    <property type="match status" value="1"/>
</dbReference>
<comment type="function">
    <text evidence="10">Component of the Dom34-Hbs1 complex, a complex that recognizes stalled ribosomes and triggers the No-Go Decay (NGD) pathway (PubMed:20890290). In the Dom34-Hbs1 complex, dom34 recognizes ribosomes stalled at the 3' end of an mRNA and engages stalled ribosomes by destabilizing mRNA in the mRNA channel. Following ribosome-binding, the Dom34-Hbs1 complex promotes the disassembly of stalled ribosomes, followed by degradation of damaged mRNAs as part of the NGD pathway.</text>
</comment>
<dbReference type="InterPro" id="IPR005141">
    <property type="entry name" value="eRF1_2"/>
</dbReference>
<dbReference type="InterPro" id="IPR058547">
    <property type="entry name" value="Pelota_N"/>
</dbReference>
<evidence type="ECO:0000313" key="12">
    <source>
        <dbReference type="EMBL" id="KAJ3124438.1"/>
    </source>
</evidence>
<dbReference type="FunFam" id="2.30.30.870:FF:000001">
    <property type="entry name" value="Protein pelota homolog"/>
    <property type="match status" value="1"/>
</dbReference>
<sequence length="413" mass="45684">MKLVRKSIDAKDAAGFVTLIADEQEDMWHAYNLILPGDSLKSTTIRRVVSETATGSTDKTSVRLTLTIQVETVEFDTQACILCVNGRNIEENKWVKMGGYHTLDLEMHKPFTITKDSWDLIALDRIQQACDIAARADIAAILLEEGLATLCLVTANMTLVRGRIEVNVPRKRKGSSGHEKGMKRFFEHCFQAILKNVDFDIVKVLIIASPGFYKDQLFDYMKQAATQTENKQFLQFLPKLLLIHCSSGQKHALGEALADPGVQSRLEDTKFAVEVRTLAKFFEVLAKDPDRAFYGFRHVSMAAEKGGVATLLLSDDLFRANDVGTRRKYIALVEHVKSLGGTVMIFSSLHTSGEQLKNLTGVAAILNFPLQDLEDEAEAAEEEEKRQTMAAAAVTAGADILDALPAGGNKYRT</sequence>
<evidence type="ECO:0000256" key="9">
    <source>
        <dbReference type="ARBA" id="ARBA00023306"/>
    </source>
</evidence>
<evidence type="ECO:0000259" key="11">
    <source>
        <dbReference type="SMART" id="SM01194"/>
    </source>
</evidence>
<dbReference type="Gene3D" id="3.30.1330.30">
    <property type="match status" value="1"/>
</dbReference>
<comment type="cofactor">
    <cofactor evidence="1 10">
        <name>a divalent metal cation</name>
        <dbReference type="ChEBI" id="CHEBI:60240"/>
    </cofactor>
</comment>
<reference evidence="12" key="1">
    <citation type="submission" date="2020-05" db="EMBL/GenBank/DDBJ databases">
        <title>Phylogenomic resolution of chytrid fungi.</title>
        <authorList>
            <person name="Stajich J.E."/>
            <person name="Amses K."/>
            <person name="Simmons R."/>
            <person name="Seto K."/>
            <person name="Myers J."/>
            <person name="Bonds A."/>
            <person name="Quandt C.A."/>
            <person name="Barry K."/>
            <person name="Liu P."/>
            <person name="Grigoriev I."/>
            <person name="Longcore J.E."/>
            <person name="James T.Y."/>
        </authorList>
    </citation>
    <scope>NUCLEOTIDE SEQUENCE</scope>
    <source>
        <strain evidence="12">JEL0513</strain>
    </source>
</reference>
<feature type="domain" description="eRF1/Pelota-like N-terminal" evidence="11">
    <location>
        <begin position="1"/>
        <end position="131"/>
    </location>
</feature>
<dbReference type="FunFam" id="3.30.420.60:FF:000004">
    <property type="entry name" value="Protein DOM34 homolog"/>
    <property type="match status" value="1"/>
</dbReference>
<keyword evidence="5" id="KW-0132">Cell division</keyword>
<dbReference type="Pfam" id="PF03464">
    <property type="entry name" value="eRF1_2"/>
    <property type="match status" value="1"/>
</dbReference>
<dbReference type="InterPro" id="IPR004405">
    <property type="entry name" value="TF_pelota"/>
</dbReference>
<dbReference type="GO" id="GO:0071025">
    <property type="term" value="P:RNA surveillance"/>
    <property type="evidence" value="ECO:0007669"/>
    <property type="project" value="InterPro"/>
</dbReference>
<keyword evidence="4 10" id="KW-0963">Cytoplasm</keyword>
<dbReference type="PANTHER" id="PTHR10853">
    <property type="entry name" value="PELOTA"/>
    <property type="match status" value="1"/>
</dbReference>
<name>A0AAD5T1G3_9FUNG</name>
<evidence type="ECO:0000256" key="4">
    <source>
        <dbReference type="ARBA" id="ARBA00022490"/>
    </source>
</evidence>
<dbReference type="Gene3D" id="2.30.30.870">
    <property type="entry name" value="Pelota, domain A"/>
    <property type="match status" value="1"/>
</dbReference>
<dbReference type="FunFam" id="3.30.1330.30:FF:000008">
    <property type="entry name" value="Protein pelota homolog"/>
    <property type="match status" value="1"/>
</dbReference>
<evidence type="ECO:0000256" key="10">
    <source>
        <dbReference type="RuleBase" id="RU362019"/>
    </source>
</evidence>
<evidence type="ECO:0000256" key="5">
    <source>
        <dbReference type="ARBA" id="ARBA00022618"/>
    </source>
</evidence>
<dbReference type="EMBL" id="JADGJH010000671">
    <property type="protein sequence ID" value="KAJ3124438.1"/>
    <property type="molecule type" value="Genomic_DNA"/>
</dbReference>
<dbReference type="PANTHER" id="PTHR10853:SF0">
    <property type="entry name" value="PROTEIN PELOTA HOMOLOG"/>
    <property type="match status" value="1"/>
</dbReference>
<dbReference type="SUPFAM" id="SSF53137">
    <property type="entry name" value="Translational machinery components"/>
    <property type="match status" value="1"/>
</dbReference>
<dbReference type="Gene3D" id="3.30.420.60">
    <property type="entry name" value="eRF1 domain 2"/>
    <property type="match status" value="1"/>
</dbReference>
<keyword evidence="9" id="KW-0131">Cell cycle</keyword>
<dbReference type="GO" id="GO:0051321">
    <property type="term" value="P:meiotic cell cycle"/>
    <property type="evidence" value="ECO:0007669"/>
    <property type="project" value="UniProtKB-KW"/>
</dbReference>
<comment type="subcellular location">
    <subcellularLocation>
        <location evidence="2 10">Cytoplasm</location>
    </subcellularLocation>
</comment>
<dbReference type="SMART" id="SM01194">
    <property type="entry name" value="eRF1_1"/>
    <property type="match status" value="1"/>
</dbReference>
<dbReference type="GO" id="GO:0046872">
    <property type="term" value="F:metal ion binding"/>
    <property type="evidence" value="ECO:0007669"/>
    <property type="project" value="UniProtKB-KW"/>
</dbReference>
<evidence type="ECO:0000256" key="7">
    <source>
        <dbReference type="ARBA" id="ARBA00022776"/>
    </source>
</evidence>
<dbReference type="InterPro" id="IPR042226">
    <property type="entry name" value="eFR1_2_sf"/>
</dbReference>
<dbReference type="AlphaFoldDB" id="A0AAD5T1G3"/>
<dbReference type="GO" id="GO:0005737">
    <property type="term" value="C:cytoplasm"/>
    <property type="evidence" value="ECO:0007669"/>
    <property type="project" value="UniProtKB-SubCell"/>
</dbReference>
<organism evidence="12 13">
    <name type="scientific">Physocladia obscura</name>
    <dbReference type="NCBI Taxonomy" id="109957"/>
    <lineage>
        <taxon>Eukaryota</taxon>
        <taxon>Fungi</taxon>
        <taxon>Fungi incertae sedis</taxon>
        <taxon>Chytridiomycota</taxon>
        <taxon>Chytridiomycota incertae sedis</taxon>
        <taxon>Chytridiomycetes</taxon>
        <taxon>Chytridiales</taxon>
        <taxon>Chytriomycetaceae</taxon>
        <taxon>Physocladia</taxon>
    </lineage>
</organism>
<keyword evidence="8" id="KW-0469">Meiosis</keyword>
<comment type="caution">
    <text evidence="12">The sequence shown here is derived from an EMBL/GenBank/DDBJ whole genome shotgun (WGS) entry which is preliminary data.</text>
</comment>
<keyword evidence="7" id="KW-0498">Mitosis</keyword>
<evidence type="ECO:0000256" key="3">
    <source>
        <dbReference type="ARBA" id="ARBA00009504"/>
    </source>
</evidence>
<keyword evidence="6 10" id="KW-0479">Metal-binding</keyword>
<keyword evidence="13" id="KW-1185">Reference proteome</keyword>
<protein>
    <recommendedName>
        <fullName evidence="10">Protein DOM34 homolog</fullName>
    </recommendedName>
</protein>
<dbReference type="SUPFAM" id="SSF55315">
    <property type="entry name" value="L30e-like"/>
    <property type="match status" value="1"/>
</dbReference>
<dbReference type="GO" id="GO:0070966">
    <property type="term" value="P:nuclear-transcribed mRNA catabolic process, no-go decay"/>
    <property type="evidence" value="ECO:0007669"/>
    <property type="project" value="InterPro"/>
</dbReference>
<evidence type="ECO:0000256" key="6">
    <source>
        <dbReference type="ARBA" id="ARBA00022723"/>
    </source>
</evidence>